<gene>
    <name evidence="10" type="ORF">QYF61_026138</name>
</gene>
<keyword evidence="7 9" id="KW-0472">Membrane</keyword>
<dbReference type="PANTHER" id="PTHR32261:SF4">
    <property type="entry name" value="CALCIUM HOMEOSTASIS MODULATOR PROTEIN 6"/>
    <property type="match status" value="1"/>
</dbReference>
<sequence>MDKLRKVLDFCIHHQTILGYSTVSLLTAASEHIFSSVVFKCPCNSENMLYGSVFLIVPAFILFLLGYMVNARTWRLLTGSCPPEKRRSCRLCGTCARYCLVLAPVTARALVAPLTWIAVALLGASFYECAASGNGLIKSFVCKDKGQECHNLLAKIPCNVKLLEKIPDELPSLQAQSQLIGWLLIASIMTVALISTCVSRCFSPVSYLQLKFWKIYLEKEQDLFQIKAKEHATKLAETNINCFFEATDPAPFQTPSNEDWRKISFLYTFDSEKQYYSMIHKYINTNRGENVKFGEEGQKRSVLGFVDETSANESGIALQPVLEEVSIKHGWFPNNPEILYEPENRYRLQFYGAADNGRCPCSNENFRYGLVFLFSPAFVLLVIGYFLNSKTWKLFTGCWVNPRKIFPRGNICHFFYVFGQITLNALVAPVMWLSVALLNGTFYECAMSGLKNPAYLHAVCHSKSAKCFEELHKVACDKSSMPFSESDELKRTLQAQSQILGWCVIVTTALLSLLATCCASCQSKVSHLQLMFWRVYTEKEKEQLEQIFQLYATKLSERNLKCFFENKEPEAIPLPAFQAWEDASQLYSFSGSKQHYSTIHRLVEEGQKEINEERETMLDIVDRREIP</sequence>
<comment type="caution">
    <text evidence="10">The sequence shown here is derived from an EMBL/GenBank/DDBJ whole genome shotgun (WGS) entry which is preliminary data.</text>
</comment>
<proteinExistence type="inferred from homology"/>
<evidence type="ECO:0000256" key="4">
    <source>
        <dbReference type="ARBA" id="ARBA00022692"/>
    </source>
</evidence>
<keyword evidence="5 9" id="KW-1133">Transmembrane helix</keyword>
<dbReference type="Proteomes" id="UP001333110">
    <property type="component" value="Unassembled WGS sequence"/>
</dbReference>
<keyword evidence="6" id="KW-0406">Ion transport</keyword>
<comment type="similarity">
    <text evidence="2">Belongs to the CALHM family.</text>
</comment>
<dbReference type="GO" id="GO:0005261">
    <property type="term" value="F:monoatomic cation channel activity"/>
    <property type="evidence" value="ECO:0007669"/>
    <property type="project" value="TreeGrafter"/>
</dbReference>
<dbReference type="EMBL" id="JAUNZN010000003">
    <property type="protein sequence ID" value="KAK4825293.1"/>
    <property type="molecule type" value="Genomic_DNA"/>
</dbReference>
<keyword evidence="11" id="KW-1185">Reference proteome</keyword>
<feature type="transmembrane region" description="Helical" evidence="9">
    <location>
        <begin position="48"/>
        <end position="69"/>
    </location>
</feature>
<feature type="transmembrane region" description="Helical" evidence="9">
    <location>
        <begin position="95"/>
        <end position="118"/>
    </location>
</feature>
<dbReference type="InterPro" id="IPR029569">
    <property type="entry name" value="CALHM"/>
</dbReference>
<reference evidence="10 11" key="1">
    <citation type="journal article" date="2023" name="J. Hered.">
        <title>Chromosome-level genome of the wood stork (Mycteria americana) provides insight into avian chromosome evolution.</title>
        <authorList>
            <person name="Flamio R. Jr."/>
            <person name="Ramstad K.M."/>
        </authorList>
    </citation>
    <scope>NUCLEOTIDE SEQUENCE [LARGE SCALE GENOMIC DNA]</scope>
    <source>
        <strain evidence="10">JAX WOST 10</strain>
    </source>
</reference>
<dbReference type="AlphaFoldDB" id="A0AAN7PFL6"/>
<protein>
    <submittedName>
        <fullName evidence="10">Uncharacterized protein</fullName>
    </submittedName>
</protein>
<feature type="transmembrane region" description="Helical" evidence="9">
    <location>
        <begin position="499"/>
        <end position="516"/>
    </location>
</feature>
<dbReference type="GO" id="GO:0005886">
    <property type="term" value="C:plasma membrane"/>
    <property type="evidence" value="ECO:0007669"/>
    <property type="project" value="TreeGrafter"/>
</dbReference>
<evidence type="ECO:0000256" key="1">
    <source>
        <dbReference type="ARBA" id="ARBA00004141"/>
    </source>
</evidence>
<evidence type="ECO:0000256" key="2">
    <source>
        <dbReference type="ARBA" id="ARBA00008497"/>
    </source>
</evidence>
<evidence type="ECO:0000256" key="6">
    <source>
        <dbReference type="ARBA" id="ARBA00023065"/>
    </source>
</evidence>
<dbReference type="GO" id="GO:1904669">
    <property type="term" value="P:ATP export"/>
    <property type="evidence" value="ECO:0007669"/>
    <property type="project" value="UniProtKB-ARBA"/>
</dbReference>
<keyword evidence="4 9" id="KW-0812">Transmembrane</keyword>
<keyword evidence="3" id="KW-0813">Transport</keyword>
<evidence type="ECO:0000313" key="10">
    <source>
        <dbReference type="EMBL" id="KAK4825293.1"/>
    </source>
</evidence>
<feature type="transmembrane region" description="Helical" evidence="9">
    <location>
        <begin position="368"/>
        <end position="387"/>
    </location>
</feature>
<dbReference type="Pfam" id="PF14798">
    <property type="entry name" value="Ca_hom_mod"/>
    <property type="match status" value="2"/>
</dbReference>
<evidence type="ECO:0000256" key="3">
    <source>
        <dbReference type="ARBA" id="ARBA00022448"/>
    </source>
</evidence>
<evidence type="ECO:0000256" key="7">
    <source>
        <dbReference type="ARBA" id="ARBA00023136"/>
    </source>
</evidence>
<evidence type="ECO:0000256" key="8">
    <source>
        <dbReference type="ARBA" id="ARBA00023303"/>
    </source>
</evidence>
<dbReference type="PANTHER" id="PTHR32261">
    <property type="entry name" value="CALCIUM HOMEOSTASIS MODULATOR PROTEIN"/>
    <property type="match status" value="1"/>
</dbReference>
<keyword evidence="8" id="KW-0407">Ion channel</keyword>
<feature type="transmembrane region" description="Helical" evidence="9">
    <location>
        <begin position="179"/>
        <end position="202"/>
    </location>
</feature>
<evidence type="ECO:0000256" key="9">
    <source>
        <dbReference type="SAM" id="Phobius"/>
    </source>
</evidence>
<comment type="subcellular location">
    <subcellularLocation>
        <location evidence="1">Membrane</location>
        <topology evidence="1">Multi-pass membrane protein</topology>
    </subcellularLocation>
</comment>
<name>A0AAN7PFL6_MYCAM</name>
<evidence type="ECO:0000313" key="11">
    <source>
        <dbReference type="Proteomes" id="UP001333110"/>
    </source>
</evidence>
<organism evidence="10 11">
    <name type="scientific">Mycteria americana</name>
    <name type="common">Wood stork</name>
    <dbReference type="NCBI Taxonomy" id="33587"/>
    <lineage>
        <taxon>Eukaryota</taxon>
        <taxon>Metazoa</taxon>
        <taxon>Chordata</taxon>
        <taxon>Craniata</taxon>
        <taxon>Vertebrata</taxon>
        <taxon>Euteleostomi</taxon>
        <taxon>Archelosauria</taxon>
        <taxon>Archosauria</taxon>
        <taxon>Dinosauria</taxon>
        <taxon>Saurischia</taxon>
        <taxon>Theropoda</taxon>
        <taxon>Coelurosauria</taxon>
        <taxon>Aves</taxon>
        <taxon>Neognathae</taxon>
        <taxon>Neoaves</taxon>
        <taxon>Aequornithes</taxon>
        <taxon>Ciconiiformes</taxon>
        <taxon>Ciconiidae</taxon>
        <taxon>Mycteria</taxon>
    </lineage>
</organism>
<feature type="transmembrane region" description="Helical" evidence="9">
    <location>
        <begin position="414"/>
        <end position="438"/>
    </location>
</feature>
<evidence type="ECO:0000256" key="5">
    <source>
        <dbReference type="ARBA" id="ARBA00022989"/>
    </source>
</evidence>
<accession>A0AAN7PFL6</accession>